<dbReference type="EMBL" id="JAZHGC010000071">
    <property type="protein sequence ID" value="MEM5292124.1"/>
    <property type="molecule type" value="Genomic_DNA"/>
</dbReference>
<dbReference type="Proteomes" id="UP001494588">
    <property type="component" value="Unassembled WGS sequence"/>
</dbReference>
<proteinExistence type="predicted"/>
<keyword evidence="2" id="KW-1185">Reference proteome</keyword>
<comment type="caution">
    <text evidence="1">The sequence shown here is derived from an EMBL/GenBank/DDBJ whole genome shotgun (WGS) entry which is preliminary data.</text>
</comment>
<organism evidence="1 2">
    <name type="scientific">Paraburkholderia sabiae</name>
    <dbReference type="NCBI Taxonomy" id="273251"/>
    <lineage>
        <taxon>Bacteria</taxon>
        <taxon>Pseudomonadati</taxon>
        <taxon>Pseudomonadota</taxon>
        <taxon>Betaproteobacteria</taxon>
        <taxon>Burkholderiales</taxon>
        <taxon>Burkholderiaceae</taxon>
        <taxon>Paraburkholderia</taxon>
    </lineage>
</organism>
<evidence type="ECO:0000313" key="2">
    <source>
        <dbReference type="Proteomes" id="UP001494588"/>
    </source>
</evidence>
<sequence>MSSQKMPVLGIVKLDRPEIAGSKSSPDLCEPEGMMPFSVDDPTMWQQPLQKVVAEGTGGGGLDGPTEDAVRGILEAAQRLDGRSQLIIGNCGYMWSARGHLYRKLSTPVVTSALEFVDLALKITTAPVGIITWNAATLKPLMHGVNELERLRFLTVRDLPDWANWPQDPFASATPRRWTKERMAQQLQQRVADAFREGGNFEQVGIIVIECTLVPDFRDAIRAVTSVPIIDLLSFAKAALD</sequence>
<gene>
    <name evidence="1" type="ORF">V4C55_41185</name>
</gene>
<protein>
    <submittedName>
        <fullName evidence="1">Uncharacterized protein</fullName>
    </submittedName>
</protein>
<name>A0ABU9QRJ6_9BURK</name>
<accession>A0ABU9QRJ6</accession>
<evidence type="ECO:0000313" key="1">
    <source>
        <dbReference type="EMBL" id="MEM5292124.1"/>
    </source>
</evidence>
<dbReference type="RefSeq" id="WP_201661836.1">
    <property type="nucleotide sequence ID" value="NZ_CAJHCS010000053.1"/>
</dbReference>
<reference evidence="1 2" key="1">
    <citation type="submission" date="2024-01" db="EMBL/GenBank/DDBJ databases">
        <title>The diversity of rhizobia nodulating Mimosa spp. in eleven states of Brazil covering several biomes is determined by host plant, location, and edaphic factors.</title>
        <authorList>
            <person name="Rouws L."/>
            <person name="Barauna A."/>
            <person name="Beukes C."/>
            <person name="De Faria S.M."/>
            <person name="Gross E."/>
            <person name="Dos Reis Junior F.B."/>
            <person name="Simon M."/>
            <person name="Maluk M."/>
            <person name="Odee D.W."/>
            <person name="Kenicer G."/>
            <person name="Young J.P.W."/>
            <person name="Reis V.M."/>
            <person name="Zilli J."/>
            <person name="James E.K."/>
        </authorList>
    </citation>
    <scope>NUCLEOTIDE SEQUENCE [LARGE SCALE GENOMIC DNA]</scope>
    <source>
        <strain evidence="1 2">JPY77</strain>
    </source>
</reference>